<dbReference type="EMBL" id="JAIVGD010000013">
    <property type="protein sequence ID" value="KAH0761165.1"/>
    <property type="molecule type" value="Genomic_DNA"/>
</dbReference>
<comment type="caution">
    <text evidence="1">The sequence shown here is derived from an EMBL/GenBank/DDBJ whole genome shotgun (WGS) entry which is preliminary data.</text>
</comment>
<organism evidence="1 2">
    <name type="scientific">Solanum tuberosum</name>
    <name type="common">Potato</name>
    <dbReference type="NCBI Taxonomy" id="4113"/>
    <lineage>
        <taxon>Eukaryota</taxon>
        <taxon>Viridiplantae</taxon>
        <taxon>Streptophyta</taxon>
        <taxon>Embryophyta</taxon>
        <taxon>Tracheophyta</taxon>
        <taxon>Spermatophyta</taxon>
        <taxon>Magnoliopsida</taxon>
        <taxon>eudicotyledons</taxon>
        <taxon>Gunneridae</taxon>
        <taxon>Pentapetalae</taxon>
        <taxon>asterids</taxon>
        <taxon>lamiids</taxon>
        <taxon>Solanales</taxon>
        <taxon>Solanaceae</taxon>
        <taxon>Solanoideae</taxon>
        <taxon>Solaneae</taxon>
        <taxon>Solanum</taxon>
    </lineage>
</organism>
<protein>
    <submittedName>
        <fullName evidence="1">Uncharacterized protein</fullName>
    </submittedName>
</protein>
<evidence type="ECO:0000313" key="2">
    <source>
        <dbReference type="Proteomes" id="UP000826656"/>
    </source>
</evidence>
<accession>A0ABQ7VAQ9</accession>
<proteinExistence type="predicted"/>
<name>A0ABQ7VAQ9_SOLTU</name>
<evidence type="ECO:0000313" key="1">
    <source>
        <dbReference type="EMBL" id="KAH0761165.1"/>
    </source>
</evidence>
<keyword evidence="2" id="KW-1185">Reference proteome</keyword>
<sequence>MPPKNTQFPNYPYPPQHHAYASRPPYLTPSPPLQAPQYQTPLHQVPWYCAPLIPYQFPSYQMPPYQKPTYPVHNVKILTQKHIRKNLFNVEKRAIKIYTSLTEPIDQFYEKLRLVGHIAPISEIRMNTRAKWVELSKVCAYHSGMKGHTIEECRDLKNKIQQLIDTKIICMENFAPAELQ</sequence>
<dbReference type="Proteomes" id="UP000826656">
    <property type="component" value="Unassembled WGS sequence"/>
</dbReference>
<gene>
    <name evidence="1" type="ORF">KY290_017238</name>
</gene>
<reference evidence="1 2" key="1">
    <citation type="journal article" date="2021" name="bioRxiv">
        <title>Chromosome-scale and haplotype-resolved genome assembly of a tetraploid potato cultivar.</title>
        <authorList>
            <person name="Sun H."/>
            <person name="Jiao W.-B."/>
            <person name="Krause K."/>
            <person name="Campoy J.A."/>
            <person name="Goel M."/>
            <person name="Folz-Donahue K."/>
            <person name="Kukat C."/>
            <person name="Huettel B."/>
            <person name="Schneeberger K."/>
        </authorList>
    </citation>
    <scope>NUCLEOTIDE SEQUENCE [LARGE SCALE GENOMIC DNA]</scope>
    <source>
        <strain evidence="1">SolTubOtavaFocal</strain>
        <tissue evidence="1">Leaves</tissue>
    </source>
</reference>